<reference evidence="1 2" key="1">
    <citation type="journal article" date="2013" name="J. Bacteriol.">
        <title>Roles of HynAB and Ech, the only two hydrogenases found in the model sulfate reducer Desulfovibrio gigas.</title>
        <authorList>
            <person name="Morais-Silva F.O."/>
            <person name="Santos C.I."/>
            <person name="Rodrigues R."/>
            <person name="Pereira I.A."/>
            <person name="Rodrigues-Pousada C."/>
        </authorList>
    </citation>
    <scope>NUCLEOTIDE SEQUENCE [LARGE SCALE GENOMIC DNA]</scope>
    <source>
        <strain evidence="2">ATCC 19364 / DSM 1382 / NCIMB 9332 / VKM B-1759</strain>
    </source>
</reference>
<dbReference type="AlphaFoldDB" id="T2GCP2"/>
<keyword evidence="2" id="KW-1185">Reference proteome</keyword>
<dbReference type="KEGG" id="dgg:DGI_2619"/>
<proteinExistence type="predicted"/>
<protein>
    <submittedName>
        <fullName evidence="1">Uncharacterized protein</fullName>
    </submittedName>
</protein>
<reference evidence="2" key="2">
    <citation type="submission" date="2013-07" db="EMBL/GenBank/DDBJ databases">
        <authorList>
            <person name="Morais-Silva F.O."/>
            <person name="Rezende A.M."/>
            <person name="Pimentel C."/>
            <person name="Resende D.M."/>
            <person name="Santos C.I."/>
            <person name="Clemente C."/>
            <person name="de Oliveira L.M."/>
            <person name="da Silva S.M."/>
            <person name="Costa D.A."/>
            <person name="Varela-Raposo A."/>
            <person name="Horacio E.C.A."/>
            <person name="Matos M."/>
            <person name="Flores O."/>
            <person name="Ruiz J.C."/>
            <person name="Rodrigues-Pousada C."/>
        </authorList>
    </citation>
    <scope>NUCLEOTIDE SEQUENCE [LARGE SCALE GENOMIC DNA]</scope>
    <source>
        <strain evidence="2">ATCC 19364 / DSM 1382 / NCIMB 9332 / VKM B-1759</strain>
    </source>
</reference>
<name>T2GCP2_MEGG1</name>
<sequence length="188" mass="20170">MSQPSFLPPASAVPAACLGLLLASLLLALTGEARAQLVILDLPRQPHARQAVADFERTALAMRNATDAAFLDVKHAMDHIEDSENATEAVQDAISVFYFTVSSTALNATQALPIPEGLNEEVTSLLYQARQSLQQSLQDRLALAAALAAGTEQVDGAHELAQRYAVQTGSRDFYLNLLLQEAREAAMP</sequence>
<evidence type="ECO:0000313" key="1">
    <source>
        <dbReference type="EMBL" id="AGW14350.1"/>
    </source>
</evidence>
<dbReference type="HOGENOM" id="CLU_1438953_0_0_7"/>
<evidence type="ECO:0000313" key="2">
    <source>
        <dbReference type="Proteomes" id="UP000016587"/>
    </source>
</evidence>
<dbReference type="PATRIC" id="fig|1121448.10.peg.2570"/>
<dbReference type="RefSeq" id="WP_021761363.1">
    <property type="nucleotide sequence ID" value="NC_022444.1"/>
</dbReference>
<dbReference type="STRING" id="1121448.DGI_2619"/>
<gene>
    <name evidence="1" type="ORF">DGI_2619</name>
</gene>
<accession>T2GCP2</accession>
<organism evidence="1 2">
    <name type="scientific">Megalodesulfovibrio gigas (strain ATCC 19364 / DSM 1382 / NCIMB 9332 / VKM B-1759)</name>
    <name type="common">Desulfovibrio gigas</name>
    <dbReference type="NCBI Taxonomy" id="1121448"/>
    <lineage>
        <taxon>Bacteria</taxon>
        <taxon>Pseudomonadati</taxon>
        <taxon>Thermodesulfobacteriota</taxon>
        <taxon>Desulfovibrionia</taxon>
        <taxon>Desulfovibrionales</taxon>
        <taxon>Desulfovibrionaceae</taxon>
        <taxon>Megalodesulfovibrio</taxon>
    </lineage>
</organism>
<dbReference type="EMBL" id="CP006585">
    <property type="protein sequence ID" value="AGW14350.1"/>
    <property type="molecule type" value="Genomic_DNA"/>
</dbReference>
<dbReference type="Proteomes" id="UP000016587">
    <property type="component" value="Chromosome"/>
</dbReference>